<protein>
    <recommendedName>
        <fullName evidence="3">PspA domain-containing protein</fullName>
    </recommendedName>
</protein>
<evidence type="ECO:0008006" key="3">
    <source>
        <dbReference type="Google" id="ProtNLM"/>
    </source>
</evidence>
<dbReference type="Proteomes" id="UP001163203">
    <property type="component" value="Chromosome"/>
</dbReference>
<reference evidence="1" key="1">
    <citation type="submission" date="2022-11" db="EMBL/GenBank/DDBJ databases">
        <authorList>
            <person name="Mo P."/>
        </authorList>
    </citation>
    <scope>NUCLEOTIDE SEQUENCE</scope>
    <source>
        <strain evidence="1">HUAS 11-8</strain>
    </source>
</reference>
<evidence type="ECO:0000313" key="2">
    <source>
        <dbReference type="Proteomes" id="UP001163203"/>
    </source>
</evidence>
<gene>
    <name evidence="1" type="ORF">ORV05_11875</name>
</gene>
<dbReference type="EMBL" id="CP113836">
    <property type="protein sequence ID" value="WAL68430.1"/>
    <property type="molecule type" value="Genomic_DNA"/>
</dbReference>
<organism evidence="1 2">
    <name type="scientific">Amycolatopsis cynarae</name>
    <dbReference type="NCBI Taxonomy" id="2995223"/>
    <lineage>
        <taxon>Bacteria</taxon>
        <taxon>Bacillati</taxon>
        <taxon>Actinomycetota</taxon>
        <taxon>Actinomycetes</taxon>
        <taxon>Pseudonocardiales</taxon>
        <taxon>Pseudonocardiaceae</taxon>
        <taxon>Amycolatopsis</taxon>
    </lineage>
</organism>
<accession>A0ABY7B7W0</accession>
<name>A0ABY7B7W0_9PSEU</name>
<proteinExistence type="predicted"/>
<sequence>MNDDAAERSLPAVFEGEVVPGVPADYTDGGVPTFDYVRDRIEKRVATAAGATELAGDTTSIDERIAERDRAAQERLEQIRRSLRGERNERP</sequence>
<dbReference type="RefSeq" id="WP_268758523.1">
    <property type="nucleotide sequence ID" value="NZ_CP113836.1"/>
</dbReference>
<evidence type="ECO:0000313" key="1">
    <source>
        <dbReference type="EMBL" id="WAL68430.1"/>
    </source>
</evidence>
<keyword evidence="2" id="KW-1185">Reference proteome</keyword>